<dbReference type="Proteomes" id="UP000001307">
    <property type="component" value="Unassembled WGS sequence"/>
</dbReference>
<dbReference type="InParanoid" id="E4XYZ8"/>
<evidence type="ECO:0000313" key="3">
    <source>
        <dbReference type="Proteomes" id="UP000001307"/>
    </source>
</evidence>
<dbReference type="EMBL" id="FN653366">
    <property type="protein sequence ID" value="CBY14860.1"/>
    <property type="molecule type" value="Genomic_DNA"/>
</dbReference>
<feature type="region of interest" description="Disordered" evidence="1">
    <location>
        <begin position="98"/>
        <end position="141"/>
    </location>
</feature>
<accession>E4XYZ8</accession>
<sequence>MRKKEQAPELSKNSSALALFAFIPFLEPSAALRIPSQYGHQSASFSVSSPADLLRPSYASRSPSAPEVRSTLEPCISTPTVHELRKLSVNLSSPVKSQLRVHRPSSAARNAEMAEIENPEKRLSLRPKSTSDLTFNAEEED</sequence>
<dbReference type="OrthoDB" id="10522906at2759"/>
<dbReference type="AlphaFoldDB" id="E4XYZ8"/>
<reference evidence="2" key="1">
    <citation type="journal article" date="2010" name="Science">
        <title>Plasticity of animal genome architecture unmasked by rapid evolution of a pelagic tunicate.</title>
        <authorList>
            <person name="Denoeud F."/>
            <person name="Henriet S."/>
            <person name="Mungpakdee S."/>
            <person name="Aury J.M."/>
            <person name="Da Silva C."/>
            <person name="Brinkmann H."/>
            <person name="Mikhaleva J."/>
            <person name="Olsen L.C."/>
            <person name="Jubin C."/>
            <person name="Canestro C."/>
            <person name="Bouquet J.M."/>
            <person name="Danks G."/>
            <person name="Poulain J."/>
            <person name="Campsteijn C."/>
            <person name="Adamski M."/>
            <person name="Cross I."/>
            <person name="Yadetie F."/>
            <person name="Muffato M."/>
            <person name="Louis A."/>
            <person name="Butcher S."/>
            <person name="Tsagkogeorga G."/>
            <person name="Konrad A."/>
            <person name="Singh S."/>
            <person name="Jensen M.F."/>
            <person name="Cong E.H."/>
            <person name="Eikeseth-Otteraa H."/>
            <person name="Noel B."/>
            <person name="Anthouard V."/>
            <person name="Porcel B.M."/>
            <person name="Kachouri-Lafond R."/>
            <person name="Nishino A."/>
            <person name="Ugolini M."/>
            <person name="Chourrout P."/>
            <person name="Nishida H."/>
            <person name="Aasland R."/>
            <person name="Huzurbazar S."/>
            <person name="Westhof E."/>
            <person name="Delsuc F."/>
            <person name="Lehrach H."/>
            <person name="Reinhardt R."/>
            <person name="Weissenbach J."/>
            <person name="Roy S.W."/>
            <person name="Artiguenave F."/>
            <person name="Postlethwait J.H."/>
            <person name="Manak J.R."/>
            <person name="Thompson E.M."/>
            <person name="Jaillon O."/>
            <person name="Du Pasquier L."/>
            <person name="Boudinot P."/>
            <person name="Liberles D.A."/>
            <person name="Volff J.N."/>
            <person name="Philippe H."/>
            <person name="Lenhard B."/>
            <person name="Roest Crollius H."/>
            <person name="Wincker P."/>
            <person name="Chourrout D."/>
        </authorList>
    </citation>
    <scope>NUCLEOTIDE SEQUENCE [LARGE SCALE GENOMIC DNA]</scope>
</reference>
<evidence type="ECO:0000256" key="1">
    <source>
        <dbReference type="SAM" id="MobiDB-lite"/>
    </source>
</evidence>
<keyword evidence="3" id="KW-1185">Reference proteome</keyword>
<name>E4XYZ8_OIKDI</name>
<evidence type="ECO:0000313" key="2">
    <source>
        <dbReference type="EMBL" id="CBY14860.1"/>
    </source>
</evidence>
<protein>
    <submittedName>
        <fullName evidence="2">Uncharacterized protein</fullName>
    </submittedName>
</protein>
<gene>
    <name evidence="2" type="ORF">GSOID_T00009949001</name>
</gene>
<proteinExistence type="predicted"/>
<organism evidence="2">
    <name type="scientific">Oikopleura dioica</name>
    <name type="common">Tunicate</name>
    <dbReference type="NCBI Taxonomy" id="34765"/>
    <lineage>
        <taxon>Eukaryota</taxon>
        <taxon>Metazoa</taxon>
        <taxon>Chordata</taxon>
        <taxon>Tunicata</taxon>
        <taxon>Appendicularia</taxon>
        <taxon>Copelata</taxon>
        <taxon>Oikopleuridae</taxon>
        <taxon>Oikopleura</taxon>
    </lineage>
</organism>